<organism evidence="3 4">
    <name type="scientific">Mycolicibacterium iranicum</name>
    <name type="common">Mycobacterium iranicum</name>
    <dbReference type="NCBI Taxonomy" id="912594"/>
    <lineage>
        <taxon>Bacteria</taxon>
        <taxon>Bacillati</taxon>
        <taxon>Actinomycetota</taxon>
        <taxon>Actinomycetes</taxon>
        <taxon>Mycobacteriales</taxon>
        <taxon>Mycobacteriaceae</taxon>
        <taxon>Mycolicibacterium</taxon>
    </lineage>
</organism>
<dbReference type="EMBL" id="JACHVU010000004">
    <property type="protein sequence ID" value="MBB2990835.1"/>
    <property type="molecule type" value="Genomic_DNA"/>
</dbReference>
<feature type="compositionally biased region" description="Low complexity" evidence="1">
    <location>
        <begin position="271"/>
        <end position="283"/>
    </location>
</feature>
<evidence type="ECO:0000256" key="1">
    <source>
        <dbReference type="SAM" id="MobiDB-lite"/>
    </source>
</evidence>
<sequence length="1045" mass="106217">MVSMGDGRHVGRVGALAVALGIGAATVGLPAVAWAEPMGGASTSEASESSKQKAPSKDSDAPAQTRDDDTADADDNSDEAESPADEEPAPSDADPDEPEDEPAPKKRGSSRSNNDDAADTAATITAGDGGDRSEETDEADEQSADEDLSDPAPETSQEESSETVPEPGAGSTEIPLDQPEPAADPEPEPSAAPGSILKSLFAPQDSPRSGGGPVAPVDSPLMWTMLAFARRQFGQARPEIVGAVGSQADELVDPEASAIPEPEQVTTSEPGIFTGTITGRITGSDPEGGRVTYSGTATTEKGRVTVLPWGSFRYTPTAAARHAAAADGADEETRTDVFTVTLSDAAGNTVAVPVVVDILPRNATPFGARADVGTGSLATGKTVIDVRAYDFDRDTLTFTVPDTDKGTLVDNGDGTFTYTPTAAAREAAGAPGAPASATTDTLTFTVSDGHGGVRTVTVDVAVTPYAEASPSAPGRASGPVVVGSDGTLYQVTYDIDPETMSPTGTRVSILDKDGKVLATTDSIAGSPLEQAPAVVRPDGSLLLTTYRTSTNTTIISIIDGQGGVTRIGTAVGQPTEPVTMAPNGVVFVRTAQFPSGPGTSGLPGDRLVRISAENNVRVYRVGRAGGGLAVAPDGSAYIVGTSLFGTPSVLAVGPTGTSRMVSLPLGTVTPNDVVVGQDGRGYLTVARKTFSTTVTRVYTFTGSSNTVREIPGAPVRAKVVTADGVYQATYDAATGRSYVTRITADALQVSAPIDGALVNAISVTPGGAVYVPVRNSTTQADSVAVIDPDGLVTTVQIPGAIVFVAPRVSPSSAGYDANPNAGEAGYVAYTSGGTTYLAVLDPDGTVARTVALPDGAVISTPVSFGPDGAAFQVIEYRDGDGRITSEAVVALAGDVVTAALPGAPLRPNYDALQFSPDGTAYLVTVESGQMLTYHVLGIDESGATVTSLDVSGFLVPRQVDSVFHEEAIVFGADGTGYLTVTGTDAGVWALTPGGGAKVLDLDLANGSTVSPVVFGPDGTPYVTVSDFVDGAYVTTVKTFTPPTVL</sequence>
<protein>
    <submittedName>
        <fullName evidence="3">VCBS repeat-containing protein</fullName>
    </submittedName>
</protein>
<dbReference type="AlphaFoldDB" id="A0A839Q8W0"/>
<comment type="caution">
    <text evidence="3">The sequence shown here is derived from an EMBL/GenBank/DDBJ whole genome shotgun (WGS) entry which is preliminary data.</text>
</comment>
<dbReference type="InterPro" id="IPR015943">
    <property type="entry name" value="WD40/YVTN_repeat-like_dom_sf"/>
</dbReference>
<dbReference type="SUPFAM" id="SSF69304">
    <property type="entry name" value="Tricorn protease N-terminal domain"/>
    <property type="match status" value="1"/>
</dbReference>
<accession>A0A839Q8W0</accession>
<dbReference type="SUPFAM" id="SSF63829">
    <property type="entry name" value="Calcium-dependent phosphotriesterase"/>
    <property type="match status" value="2"/>
</dbReference>
<feature type="region of interest" description="Disordered" evidence="1">
    <location>
        <begin position="262"/>
        <end position="295"/>
    </location>
</feature>
<feature type="compositionally biased region" description="Basic and acidic residues" evidence="1">
    <location>
        <begin position="48"/>
        <end position="68"/>
    </location>
</feature>
<dbReference type="Pfam" id="PF17892">
    <property type="entry name" value="Cadherin_5"/>
    <property type="match status" value="1"/>
</dbReference>
<proteinExistence type="predicted"/>
<dbReference type="Proteomes" id="UP000550501">
    <property type="component" value="Unassembled WGS sequence"/>
</dbReference>
<gene>
    <name evidence="3" type="ORF">FHR72_002308</name>
</gene>
<reference evidence="3 4" key="1">
    <citation type="submission" date="2020-08" db="EMBL/GenBank/DDBJ databases">
        <title>The Agave Microbiome: Exploring the role of microbial communities in plant adaptations to desert environments.</title>
        <authorList>
            <person name="Partida-Martinez L.P."/>
        </authorList>
    </citation>
    <scope>NUCLEOTIDE SEQUENCE [LARGE SCALE GENOMIC DNA]</scope>
    <source>
        <strain evidence="3 4">AT2.18</strain>
    </source>
</reference>
<name>A0A839Q8W0_MYCIR</name>
<feature type="domain" description="Cadherin-like" evidence="2">
    <location>
        <begin position="388"/>
        <end position="463"/>
    </location>
</feature>
<evidence type="ECO:0000313" key="3">
    <source>
        <dbReference type="EMBL" id="MBB2990835.1"/>
    </source>
</evidence>
<feature type="region of interest" description="Disordered" evidence="1">
    <location>
        <begin position="39"/>
        <end position="195"/>
    </location>
</feature>
<feature type="compositionally biased region" description="Acidic residues" evidence="1">
    <location>
        <begin position="134"/>
        <end position="149"/>
    </location>
</feature>
<keyword evidence="4" id="KW-1185">Reference proteome</keyword>
<dbReference type="Pfam" id="PF17963">
    <property type="entry name" value="Big_9"/>
    <property type="match status" value="1"/>
</dbReference>
<feature type="compositionally biased region" description="Acidic residues" evidence="1">
    <location>
        <begin position="69"/>
        <end position="101"/>
    </location>
</feature>
<evidence type="ECO:0000313" key="4">
    <source>
        <dbReference type="Proteomes" id="UP000550501"/>
    </source>
</evidence>
<evidence type="ECO:0000259" key="2">
    <source>
        <dbReference type="Pfam" id="PF17892"/>
    </source>
</evidence>
<dbReference type="RefSeq" id="WP_183468089.1">
    <property type="nucleotide sequence ID" value="NZ_JACHVU010000004.1"/>
</dbReference>
<dbReference type="Gene3D" id="2.130.10.10">
    <property type="entry name" value="YVTN repeat-like/Quinoprotein amine dehydrogenase"/>
    <property type="match status" value="1"/>
</dbReference>
<dbReference type="InterPro" id="IPR041690">
    <property type="entry name" value="Cadherin_5"/>
</dbReference>